<feature type="coiled-coil region" evidence="1">
    <location>
        <begin position="62"/>
        <end position="89"/>
    </location>
</feature>
<keyword evidence="1" id="KW-0175">Coiled coil</keyword>
<keyword evidence="3" id="KW-1185">Reference proteome</keyword>
<proteinExistence type="predicted"/>
<comment type="caution">
    <text evidence="2">The sequence shown here is derived from an EMBL/GenBank/DDBJ whole genome shotgun (WGS) entry which is preliminary data.</text>
</comment>
<sequence>MFSRARAIAPLLRKKEQQYELNISLLRREKIKNVKLKKEEKDNKNKNEMLRIEKNIRQVGGIVKSEKDLDSLLNTVKSLKNKKEKVRDQLLYAKYFLSKDIARNQLCMSRTLKELRQNLFEVLNLNIVPEFCTGMFVAVAYEDIWYPGEILNVLDETREITFLHPKRKGGMSYIWPQVKDIQRVDKKFIFFRDLSVEPTPGLRFWIVHEFDDIQDSFLEYCRQFFSE</sequence>
<evidence type="ECO:0000256" key="1">
    <source>
        <dbReference type="SAM" id="Coils"/>
    </source>
</evidence>
<accession>A0AAN8J5L9</accession>
<dbReference type="AlphaFoldDB" id="A0AAN8J5L9"/>
<organism evidence="2 3">
    <name type="scientific">Patella caerulea</name>
    <name type="common">Rayed Mediterranean limpet</name>
    <dbReference type="NCBI Taxonomy" id="87958"/>
    <lineage>
        <taxon>Eukaryota</taxon>
        <taxon>Metazoa</taxon>
        <taxon>Spiralia</taxon>
        <taxon>Lophotrochozoa</taxon>
        <taxon>Mollusca</taxon>
        <taxon>Gastropoda</taxon>
        <taxon>Patellogastropoda</taxon>
        <taxon>Patelloidea</taxon>
        <taxon>Patellidae</taxon>
        <taxon>Patella</taxon>
    </lineage>
</organism>
<dbReference type="EMBL" id="JAZGQO010000015">
    <property type="protein sequence ID" value="KAK6169716.1"/>
    <property type="molecule type" value="Genomic_DNA"/>
</dbReference>
<evidence type="ECO:0000313" key="2">
    <source>
        <dbReference type="EMBL" id="KAK6169716.1"/>
    </source>
</evidence>
<dbReference type="Proteomes" id="UP001347796">
    <property type="component" value="Unassembled WGS sequence"/>
</dbReference>
<protein>
    <submittedName>
        <fullName evidence="2">Uncharacterized protein</fullName>
    </submittedName>
</protein>
<reference evidence="2 3" key="1">
    <citation type="submission" date="2024-01" db="EMBL/GenBank/DDBJ databases">
        <title>The genome of the rayed Mediterranean limpet Patella caerulea (Linnaeus, 1758).</title>
        <authorList>
            <person name="Anh-Thu Weber A."/>
            <person name="Halstead-Nussloch G."/>
        </authorList>
    </citation>
    <scope>NUCLEOTIDE SEQUENCE [LARGE SCALE GENOMIC DNA]</scope>
    <source>
        <strain evidence="2">AATW-2023a</strain>
        <tissue evidence="2">Whole specimen</tissue>
    </source>
</reference>
<gene>
    <name evidence="2" type="ORF">SNE40_020711</name>
</gene>
<name>A0AAN8J5L9_PATCE</name>
<evidence type="ECO:0000313" key="3">
    <source>
        <dbReference type="Proteomes" id="UP001347796"/>
    </source>
</evidence>